<dbReference type="AlphaFoldDB" id="A0A9D4ZAY9"/>
<organism evidence="1 2">
    <name type="scientific">Adiantum capillus-veneris</name>
    <name type="common">Maidenhair fern</name>
    <dbReference type="NCBI Taxonomy" id="13818"/>
    <lineage>
        <taxon>Eukaryota</taxon>
        <taxon>Viridiplantae</taxon>
        <taxon>Streptophyta</taxon>
        <taxon>Embryophyta</taxon>
        <taxon>Tracheophyta</taxon>
        <taxon>Polypodiopsida</taxon>
        <taxon>Polypodiidae</taxon>
        <taxon>Polypodiales</taxon>
        <taxon>Pteridineae</taxon>
        <taxon>Pteridaceae</taxon>
        <taxon>Vittarioideae</taxon>
        <taxon>Adiantum</taxon>
    </lineage>
</organism>
<sequence length="65" mass="7308">MACASIALPACPCMAQLCRPCMPVHARSFGDIAWYGCGLWQPCMPLYARDFWQPLMFLILEGLQI</sequence>
<protein>
    <submittedName>
        <fullName evidence="1">Uncharacterized protein</fullName>
    </submittedName>
</protein>
<name>A0A9D4ZAY9_ADICA</name>
<evidence type="ECO:0000313" key="1">
    <source>
        <dbReference type="EMBL" id="KAI5068349.1"/>
    </source>
</evidence>
<keyword evidence="2" id="KW-1185">Reference proteome</keyword>
<dbReference type="EMBL" id="JABFUD020000016">
    <property type="protein sequence ID" value="KAI5068349.1"/>
    <property type="molecule type" value="Genomic_DNA"/>
</dbReference>
<gene>
    <name evidence="1" type="ORF">GOP47_0016694</name>
</gene>
<evidence type="ECO:0000313" key="2">
    <source>
        <dbReference type="Proteomes" id="UP000886520"/>
    </source>
</evidence>
<dbReference type="Proteomes" id="UP000886520">
    <property type="component" value="Chromosome 16"/>
</dbReference>
<reference evidence="1" key="1">
    <citation type="submission" date="2021-01" db="EMBL/GenBank/DDBJ databases">
        <title>Adiantum capillus-veneris genome.</title>
        <authorList>
            <person name="Fang Y."/>
            <person name="Liao Q."/>
        </authorList>
    </citation>
    <scope>NUCLEOTIDE SEQUENCE</scope>
    <source>
        <strain evidence="1">H3</strain>
        <tissue evidence="1">Leaf</tissue>
    </source>
</reference>
<comment type="caution">
    <text evidence="1">The sequence shown here is derived from an EMBL/GenBank/DDBJ whole genome shotgun (WGS) entry which is preliminary data.</text>
</comment>
<proteinExistence type="predicted"/>
<accession>A0A9D4ZAY9</accession>